<organism evidence="5 6">
    <name type="scientific">Azospirillum oleiclasticum</name>
    <dbReference type="NCBI Taxonomy" id="2735135"/>
    <lineage>
        <taxon>Bacteria</taxon>
        <taxon>Pseudomonadati</taxon>
        <taxon>Pseudomonadota</taxon>
        <taxon>Alphaproteobacteria</taxon>
        <taxon>Rhodospirillales</taxon>
        <taxon>Azospirillaceae</taxon>
        <taxon>Azospirillum</taxon>
    </lineage>
</organism>
<protein>
    <submittedName>
        <fullName evidence="5">Hemerythrin family protein</fullName>
    </submittedName>
</protein>
<keyword evidence="3" id="KW-0408">Iron</keyword>
<dbReference type="CDD" id="cd12107">
    <property type="entry name" value="Hemerythrin"/>
    <property type="match status" value="1"/>
</dbReference>
<evidence type="ECO:0000313" key="5">
    <source>
        <dbReference type="EMBL" id="NYZ19578.1"/>
    </source>
</evidence>
<evidence type="ECO:0000256" key="1">
    <source>
        <dbReference type="ARBA" id="ARBA00010587"/>
    </source>
</evidence>
<dbReference type="EMBL" id="JABFDB010000003">
    <property type="protein sequence ID" value="NYZ19578.1"/>
    <property type="molecule type" value="Genomic_DNA"/>
</dbReference>
<evidence type="ECO:0000259" key="4">
    <source>
        <dbReference type="Pfam" id="PF01814"/>
    </source>
</evidence>
<comment type="similarity">
    <text evidence="1">Belongs to the hemerythrin family.</text>
</comment>
<keyword evidence="2" id="KW-0479">Metal-binding</keyword>
<evidence type="ECO:0000256" key="2">
    <source>
        <dbReference type="ARBA" id="ARBA00022723"/>
    </source>
</evidence>
<dbReference type="InterPro" id="IPR035938">
    <property type="entry name" value="Hemerythrin-like_sf"/>
</dbReference>
<dbReference type="SUPFAM" id="SSF47188">
    <property type="entry name" value="Hemerythrin-like"/>
    <property type="match status" value="1"/>
</dbReference>
<dbReference type="Gene3D" id="1.20.120.50">
    <property type="entry name" value="Hemerythrin-like"/>
    <property type="match status" value="1"/>
</dbReference>
<proteinExistence type="inferred from homology"/>
<dbReference type="NCBIfam" id="TIGR02481">
    <property type="entry name" value="hemeryth_dom"/>
    <property type="match status" value="1"/>
</dbReference>
<keyword evidence="6" id="KW-1185">Reference proteome</keyword>
<evidence type="ECO:0000313" key="6">
    <source>
        <dbReference type="Proteomes" id="UP000584642"/>
    </source>
</evidence>
<evidence type="ECO:0000256" key="3">
    <source>
        <dbReference type="ARBA" id="ARBA00023004"/>
    </source>
</evidence>
<dbReference type="Proteomes" id="UP000584642">
    <property type="component" value="Unassembled WGS sequence"/>
</dbReference>
<dbReference type="InterPro" id="IPR012827">
    <property type="entry name" value="Hemerythrin_metal-bd"/>
</dbReference>
<accession>A0ABX2T8W2</accession>
<sequence>MNIDGNILDKDHRAQHDLIRRFVNLPTDDLWRDDAMKFLMELRAVSERHFLHEEMIMDRIRYPQLSEHRAQHKRLIESLDDIIGQMDSAGPGSPFTFGYVKNKSDELLAFWFLDHFVKADLRIKPFLEKAKAMAKA</sequence>
<reference evidence="5 6" key="1">
    <citation type="submission" date="2020-05" db="EMBL/GenBank/DDBJ databases">
        <title>Azospirillum oleiclasticum sp. nov, a nitrogen-fixing and heavy crude oil-emulsifying bacterium isolated from the crude oil of Yumen Oilfield.</title>
        <authorList>
            <person name="Wu D."/>
            <person name="Cai M."/>
            <person name="Zhang X."/>
        </authorList>
    </citation>
    <scope>NUCLEOTIDE SEQUENCE [LARGE SCALE GENOMIC DNA]</scope>
    <source>
        <strain evidence="5 6">ROY-1-1-2</strain>
    </source>
</reference>
<name>A0ABX2T8W2_9PROT</name>
<dbReference type="InterPro" id="IPR016131">
    <property type="entry name" value="Haemerythrin_Fe_BS"/>
</dbReference>
<dbReference type="Pfam" id="PF01814">
    <property type="entry name" value="Hemerythrin"/>
    <property type="match status" value="1"/>
</dbReference>
<dbReference type="InterPro" id="IPR012312">
    <property type="entry name" value="Hemerythrin-like"/>
</dbReference>
<comment type="caution">
    <text evidence="5">The sequence shown here is derived from an EMBL/GenBank/DDBJ whole genome shotgun (WGS) entry which is preliminary data.</text>
</comment>
<feature type="domain" description="Hemerythrin-like" evidence="4">
    <location>
        <begin position="7"/>
        <end position="126"/>
    </location>
</feature>
<gene>
    <name evidence="5" type="ORF">HND93_07630</name>
</gene>
<dbReference type="PROSITE" id="PS00550">
    <property type="entry name" value="HEMERYTHRINS"/>
    <property type="match status" value="1"/>
</dbReference>